<keyword evidence="4" id="KW-0949">S-adenosyl-L-methionine</keyword>
<name>A0A0F9P6E2_9ZZZZ</name>
<gene>
    <name evidence="6" type="ORF">LCGC14_0940190</name>
</gene>
<dbReference type="InterPro" id="IPR002052">
    <property type="entry name" value="DNA_methylase_N6_adenine_CS"/>
</dbReference>
<dbReference type="GO" id="GO:0032259">
    <property type="term" value="P:methylation"/>
    <property type="evidence" value="ECO:0007669"/>
    <property type="project" value="UniProtKB-KW"/>
</dbReference>
<dbReference type="AlphaFoldDB" id="A0A0F9P6E2"/>
<dbReference type="SMART" id="SM00470">
    <property type="entry name" value="ParB"/>
    <property type="match status" value="1"/>
</dbReference>
<keyword evidence="2" id="KW-0489">Methyltransferase</keyword>
<evidence type="ECO:0000256" key="2">
    <source>
        <dbReference type="ARBA" id="ARBA00022603"/>
    </source>
</evidence>
<dbReference type="GO" id="GO:0005694">
    <property type="term" value="C:chromosome"/>
    <property type="evidence" value="ECO:0007669"/>
    <property type="project" value="TreeGrafter"/>
</dbReference>
<organism evidence="6">
    <name type="scientific">marine sediment metagenome</name>
    <dbReference type="NCBI Taxonomy" id="412755"/>
    <lineage>
        <taxon>unclassified sequences</taxon>
        <taxon>metagenomes</taxon>
        <taxon>ecological metagenomes</taxon>
    </lineage>
</organism>
<dbReference type="InterPro" id="IPR002295">
    <property type="entry name" value="N4/N6-MTase_EcoPI_Mod-like"/>
</dbReference>
<sequence>MKLKLADIKVGKRVREEYGDITGLAQSIQKYGLLHPIVVNKDNGGEWELVAGERRFKAHLYLGLEEIEVNELKNLSEMERAEIELEENIKRKAFTWQEEVQAKLLLDSIKKSIYGTATKGHKSDGWGVKDTATSLGESMGQVSMDIQLAKGLGMYPQLKDEKTKTAAFKKMKRLKEQAIQTEIQKRLANAEPVDDVHLGDCRVIVPKLKVKADLVLTDPPYGVDLPTSGKAYKKFKRDEIFEDREYETDDMLRGAFKAMYNNLKDDRHAYVFIASARKKDITKLLKEAGFDVDDILLIWSKGTSSSAANPEDWSRSYEGILHCMKGSRPLNRNPLDVLSYKIVPSRLRIHPTEKPVALMQVLIETSTLPGELVLDPFAGSGCVGEAALRAKRDCILVEKDKDSYNGICERMRRLGVEK</sequence>
<evidence type="ECO:0000256" key="3">
    <source>
        <dbReference type="ARBA" id="ARBA00022679"/>
    </source>
</evidence>
<dbReference type="InterPro" id="IPR050336">
    <property type="entry name" value="Chromosome_partition/occlusion"/>
</dbReference>
<dbReference type="GO" id="GO:0007059">
    <property type="term" value="P:chromosome segregation"/>
    <property type="evidence" value="ECO:0007669"/>
    <property type="project" value="TreeGrafter"/>
</dbReference>
<dbReference type="PANTHER" id="PTHR33375">
    <property type="entry name" value="CHROMOSOME-PARTITIONING PROTEIN PARB-RELATED"/>
    <property type="match status" value="1"/>
</dbReference>
<dbReference type="GO" id="GO:0008170">
    <property type="term" value="F:N-methyltransferase activity"/>
    <property type="evidence" value="ECO:0007669"/>
    <property type="project" value="InterPro"/>
</dbReference>
<accession>A0A0F9P6E2</accession>
<dbReference type="CDD" id="cd16410">
    <property type="entry name" value="ParB_N_like"/>
    <property type="match status" value="1"/>
</dbReference>
<dbReference type="Gene3D" id="3.40.50.150">
    <property type="entry name" value="Vaccinia Virus protein VP39"/>
    <property type="match status" value="1"/>
</dbReference>
<dbReference type="InterPro" id="IPR036086">
    <property type="entry name" value="ParB/Sulfiredoxin_sf"/>
</dbReference>
<dbReference type="GO" id="GO:0003677">
    <property type="term" value="F:DNA binding"/>
    <property type="evidence" value="ECO:0007669"/>
    <property type="project" value="InterPro"/>
</dbReference>
<evidence type="ECO:0000256" key="1">
    <source>
        <dbReference type="ARBA" id="ARBA00006594"/>
    </source>
</evidence>
<dbReference type="InterPro" id="IPR002941">
    <property type="entry name" value="DNA_methylase_N4/N6"/>
</dbReference>
<dbReference type="PIRSF" id="PIRSF036758">
    <property type="entry name" value="Aden_M_ParB"/>
    <property type="match status" value="1"/>
</dbReference>
<proteinExistence type="inferred from homology"/>
<evidence type="ECO:0000256" key="4">
    <source>
        <dbReference type="ARBA" id="ARBA00022691"/>
    </source>
</evidence>
<evidence type="ECO:0000313" key="6">
    <source>
        <dbReference type="EMBL" id="KKN19967.1"/>
    </source>
</evidence>
<dbReference type="Pfam" id="PF02195">
    <property type="entry name" value="ParB_N"/>
    <property type="match status" value="1"/>
</dbReference>
<dbReference type="PRINTS" id="PR00506">
    <property type="entry name" value="D21N6MTFRASE"/>
</dbReference>
<dbReference type="PROSITE" id="PS00092">
    <property type="entry name" value="N6_MTASE"/>
    <property type="match status" value="1"/>
</dbReference>
<dbReference type="EMBL" id="LAZR01003284">
    <property type="protein sequence ID" value="KKN19967.1"/>
    <property type="molecule type" value="Genomic_DNA"/>
</dbReference>
<dbReference type="GO" id="GO:0045881">
    <property type="term" value="P:positive regulation of sporulation resulting in formation of a cellular spore"/>
    <property type="evidence" value="ECO:0007669"/>
    <property type="project" value="TreeGrafter"/>
</dbReference>
<dbReference type="Gene3D" id="3.90.1530.30">
    <property type="match status" value="1"/>
</dbReference>
<keyword evidence="3" id="KW-0808">Transferase</keyword>
<comment type="caution">
    <text evidence="6">The sequence shown here is derived from an EMBL/GenBank/DDBJ whole genome shotgun (WGS) entry which is preliminary data.</text>
</comment>
<reference evidence="6" key="1">
    <citation type="journal article" date="2015" name="Nature">
        <title>Complex archaea that bridge the gap between prokaryotes and eukaryotes.</title>
        <authorList>
            <person name="Spang A."/>
            <person name="Saw J.H."/>
            <person name="Jorgensen S.L."/>
            <person name="Zaremba-Niedzwiedzka K."/>
            <person name="Martijn J."/>
            <person name="Lind A.E."/>
            <person name="van Eijk R."/>
            <person name="Schleper C."/>
            <person name="Guy L."/>
            <person name="Ettema T.J."/>
        </authorList>
    </citation>
    <scope>NUCLEOTIDE SEQUENCE</scope>
</reference>
<dbReference type="InterPro" id="IPR029063">
    <property type="entry name" value="SAM-dependent_MTases_sf"/>
</dbReference>
<dbReference type="SUPFAM" id="SSF110849">
    <property type="entry name" value="ParB/Sulfiredoxin"/>
    <property type="match status" value="1"/>
</dbReference>
<protein>
    <recommendedName>
        <fullName evidence="5">ParB-like N-terminal domain-containing protein</fullName>
    </recommendedName>
</protein>
<dbReference type="PANTHER" id="PTHR33375:SF1">
    <property type="entry name" value="CHROMOSOME-PARTITIONING PROTEIN PARB-RELATED"/>
    <property type="match status" value="1"/>
</dbReference>
<dbReference type="SUPFAM" id="SSF53335">
    <property type="entry name" value="S-adenosyl-L-methionine-dependent methyltransferases"/>
    <property type="match status" value="1"/>
</dbReference>
<evidence type="ECO:0000259" key="5">
    <source>
        <dbReference type="SMART" id="SM00470"/>
    </source>
</evidence>
<dbReference type="InterPro" id="IPR015840">
    <property type="entry name" value="DNA_MeTrfase_ParB"/>
</dbReference>
<dbReference type="InterPro" id="IPR003115">
    <property type="entry name" value="ParB_N"/>
</dbReference>
<dbReference type="Pfam" id="PF01555">
    <property type="entry name" value="N6_N4_Mtase"/>
    <property type="match status" value="1"/>
</dbReference>
<comment type="similarity">
    <text evidence="1">Belongs to the N(4)/N(6)-methyltransferase family.</text>
</comment>
<feature type="domain" description="ParB-like N-terminal" evidence="5">
    <location>
        <begin position="1"/>
        <end position="89"/>
    </location>
</feature>